<dbReference type="InterPro" id="IPR050706">
    <property type="entry name" value="Cyclic-di-GMP_PDE-like"/>
</dbReference>
<dbReference type="Proteomes" id="UP000468420">
    <property type="component" value="Unassembled WGS sequence"/>
</dbReference>
<comment type="caution">
    <text evidence="2">The sequence shown here is derived from an EMBL/GenBank/DDBJ whole genome shotgun (WGS) entry which is preliminary data.</text>
</comment>
<reference evidence="2 3" key="1">
    <citation type="submission" date="2018-08" db="EMBL/GenBank/DDBJ databases">
        <title>Complete genomic analysis of a Citrobacter pasteurii isolated from cockles (Cerastoderma edule) containing a new chromosomic qnrB allele.</title>
        <authorList>
            <person name="Rodrigues A."/>
            <person name="Baptista T."/>
            <person name="Quesada A."/>
            <person name="Campos M.J."/>
        </authorList>
    </citation>
    <scope>NUCLEOTIDE SEQUENCE [LARGE SCALE GENOMIC DNA]</scope>
    <source>
        <strain evidence="2 3">BA18</strain>
    </source>
</reference>
<dbReference type="EMBL" id="QRDC01000003">
    <property type="protein sequence ID" value="KAA1279953.1"/>
    <property type="molecule type" value="Genomic_DNA"/>
</dbReference>
<sequence>MAPSLLLWNDKSEYSAFTVKNSDAEPLQFALKFEPIVDLSTALRYGCEVLTHLPANINSEKYFHQLSVQHRQHLFYQQIDKIKCYQQGLRYSLNLPMQAFLSWPLFHSLITPSPSSLIIEIQDPNTFYSLSTPQRAIVYDVIQHFEDHGIPIWLDDVNEELLGTFTAANWHLSGVKLDKNTFWTLSHVPEKLRQVIQMGRAIASLVVVEGIETQKQQEIALRAGANLGQGYLWPAIYPEQAQ</sequence>
<accession>A0A6N6K7T2</accession>
<organism evidence="2 3">
    <name type="scientific">Citrobacter pasteurii</name>
    <dbReference type="NCBI Taxonomy" id="1563222"/>
    <lineage>
        <taxon>Bacteria</taxon>
        <taxon>Pseudomonadati</taxon>
        <taxon>Pseudomonadota</taxon>
        <taxon>Gammaproteobacteria</taxon>
        <taxon>Enterobacterales</taxon>
        <taxon>Enterobacteriaceae</taxon>
        <taxon>Citrobacter</taxon>
    </lineage>
</organism>
<dbReference type="InterPro" id="IPR001633">
    <property type="entry name" value="EAL_dom"/>
</dbReference>
<evidence type="ECO:0000313" key="3">
    <source>
        <dbReference type="Proteomes" id="UP000468420"/>
    </source>
</evidence>
<dbReference type="RefSeq" id="WP_149691384.1">
    <property type="nucleotide sequence ID" value="NZ_QRDC01000003.1"/>
</dbReference>
<dbReference type="SUPFAM" id="SSF141868">
    <property type="entry name" value="EAL domain-like"/>
    <property type="match status" value="1"/>
</dbReference>
<feature type="domain" description="EAL" evidence="1">
    <location>
        <begin position="1"/>
        <end position="242"/>
    </location>
</feature>
<dbReference type="PANTHER" id="PTHR33121">
    <property type="entry name" value="CYCLIC DI-GMP PHOSPHODIESTERASE PDEF"/>
    <property type="match status" value="1"/>
</dbReference>
<protein>
    <submittedName>
        <fullName evidence="2">EAL domain-containing protein</fullName>
    </submittedName>
</protein>
<dbReference type="PROSITE" id="PS50883">
    <property type="entry name" value="EAL"/>
    <property type="match status" value="1"/>
</dbReference>
<name>A0A6N6K7T2_9ENTR</name>
<evidence type="ECO:0000313" key="2">
    <source>
        <dbReference type="EMBL" id="KAA1279953.1"/>
    </source>
</evidence>
<dbReference type="InterPro" id="IPR035919">
    <property type="entry name" value="EAL_sf"/>
</dbReference>
<dbReference type="GO" id="GO:0071111">
    <property type="term" value="F:cyclic-guanylate-specific phosphodiesterase activity"/>
    <property type="evidence" value="ECO:0007669"/>
    <property type="project" value="InterPro"/>
</dbReference>
<dbReference type="Gene3D" id="3.20.20.450">
    <property type="entry name" value="EAL domain"/>
    <property type="match status" value="1"/>
</dbReference>
<dbReference type="Pfam" id="PF00563">
    <property type="entry name" value="EAL"/>
    <property type="match status" value="1"/>
</dbReference>
<dbReference type="PANTHER" id="PTHR33121:SF79">
    <property type="entry name" value="CYCLIC DI-GMP PHOSPHODIESTERASE PDED-RELATED"/>
    <property type="match status" value="1"/>
</dbReference>
<proteinExistence type="predicted"/>
<dbReference type="SMART" id="SM00052">
    <property type="entry name" value="EAL"/>
    <property type="match status" value="1"/>
</dbReference>
<dbReference type="AlphaFoldDB" id="A0A6N6K7T2"/>
<gene>
    <name evidence="2" type="ORF">DXF85_03990</name>
</gene>
<evidence type="ECO:0000259" key="1">
    <source>
        <dbReference type="PROSITE" id="PS50883"/>
    </source>
</evidence>